<dbReference type="PANTHER" id="PTHR47197:SF3">
    <property type="entry name" value="DIHYDRO-HEME D1 DEHYDROGENASE"/>
    <property type="match status" value="1"/>
</dbReference>
<dbReference type="GO" id="GO:0020037">
    <property type="term" value="F:heme binding"/>
    <property type="evidence" value="ECO:0007669"/>
    <property type="project" value="InterPro"/>
</dbReference>
<dbReference type="InterPro" id="IPR011045">
    <property type="entry name" value="N2O_reductase_N"/>
</dbReference>
<keyword evidence="6" id="KW-0732">Signal</keyword>
<dbReference type="PANTHER" id="PTHR47197">
    <property type="entry name" value="PROTEIN NIRF"/>
    <property type="match status" value="1"/>
</dbReference>
<dbReference type="GO" id="GO:0009055">
    <property type="term" value="F:electron transfer activity"/>
    <property type="evidence" value="ECO:0007669"/>
    <property type="project" value="InterPro"/>
</dbReference>
<evidence type="ECO:0000256" key="6">
    <source>
        <dbReference type="SAM" id="SignalP"/>
    </source>
</evidence>
<dbReference type="InterPro" id="IPR036909">
    <property type="entry name" value="Cyt_c-like_dom_sf"/>
</dbReference>
<keyword evidence="2 4" id="KW-0479">Metal-binding</keyword>
<evidence type="ECO:0000313" key="9">
    <source>
        <dbReference type="Proteomes" id="UP000324974"/>
    </source>
</evidence>
<keyword evidence="3 4" id="KW-0408">Iron</keyword>
<evidence type="ECO:0000256" key="5">
    <source>
        <dbReference type="SAM" id="MobiDB-lite"/>
    </source>
</evidence>
<evidence type="ECO:0000313" key="8">
    <source>
        <dbReference type="EMBL" id="QEL13513.1"/>
    </source>
</evidence>
<dbReference type="EMBL" id="CP042425">
    <property type="protein sequence ID" value="QEL13513.1"/>
    <property type="molecule type" value="Genomic_DNA"/>
</dbReference>
<dbReference type="Gene3D" id="2.130.10.10">
    <property type="entry name" value="YVTN repeat-like/Quinoprotein amine dehydrogenase"/>
    <property type="match status" value="1"/>
</dbReference>
<evidence type="ECO:0000256" key="2">
    <source>
        <dbReference type="ARBA" id="ARBA00022723"/>
    </source>
</evidence>
<dbReference type="Pfam" id="PF00034">
    <property type="entry name" value="Cytochrom_C"/>
    <property type="match status" value="1"/>
</dbReference>
<gene>
    <name evidence="8" type="ORF">PX52LOC_00370</name>
</gene>
<dbReference type="SUPFAM" id="SSF46626">
    <property type="entry name" value="Cytochrome c"/>
    <property type="match status" value="2"/>
</dbReference>
<dbReference type="GO" id="GO:0046872">
    <property type="term" value="F:metal ion binding"/>
    <property type="evidence" value="ECO:0007669"/>
    <property type="project" value="UniProtKB-KW"/>
</dbReference>
<dbReference type="Proteomes" id="UP000324974">
    <property type="component" value="Chromosome"/>
</dbReference>
<evidence type="ECO:0000256" key="1">
    <source>
        <dbReference type="ARBA" id="ARBA00022617"/>
    </source>
</evidence>
<dbReference type="InterPro" id="IPR051200">
    <property type="entry name" value="Host-pathogen_enzymatic-act"/>
</dbReference>
<dbReference type="RefSeq" id="WP_149108479.1">
    <property type="nucleotide sequence ID" value="NZ_CP042425.1"/>
</dbReference>
<dbReference type="PROSITE" id="PS51007">
    <property type="entry name" value="CYTC"/>
    <property type="match status" value="1"/>
</dbReference>
<feature type="domain" description="Cytochrome c" evidence="7">
    <location>
        <begin position="487"/>
        <end position="598"/>
    </location>
</feature>
<accession>A0A5C1A589</accession>
<name>A0A5C1A589_9BACT</name>
<dbReference type="OrthoDB" id="9772811at2"/>
<protein>
    <submittedName>
        <fullName evidence="8">Cytochrome B6</fullName>
    </submittedName>
</protein>
<evidence type="ECO:0000256" key="4">
    <source>
        <dbReference type="PROSITE-ProRule" id="PRU00433"/>
    </source>
</evidence>
<keyword evidence="1 4" id="KW-0349">Heme</keyword>
<dbReference type="InterPro" id="IPR009056">
    <property type="entry name" value="Cyt_c-like_dom"/>
</dbReference>
<proteinExistence type="predicted"/>
<dbReference type="InterPro" id="IPR015943">
    <property type="entry name" value="WD40/YVTN_repeat-like_dom_sf"/>
</dbReference>
<feature type="signal peptide" evidence="6">
    <location>
        <begin position="1"/>
        <end position="18"/>
    </location>
</feature>
<feature type="chain" id="PRO_5022799720" evidence="6">
    <location>
        <begin position="19"/>
        <end position="627"/>
    </location>
</feature>
<dbReference type="KEGG" id="lrs:PX52LOC_00370"/>
<dbReference type="SUPFAM" id="SSF50974">
    <property type="entry name" value="Nitrous oxide reductase, N-terminal domain"/>
    <property type="match status" value="1"/>
</dbReference>
<keyword evidence="9" id="KW-1185">Reference proteome</keyword>
<feature type="region of interest" description="Disordered" evidence="5">
    <location>
        <begin position="602"/>
        <end position="627"/>
    </location>
</feature>
<organism evidence="8 9">
    <name type="scientific">Limnoglobus roseus</name>
    <dbReference type="NCBI Taxonomy" id="2598579"/>
    <lineage>
        <taxon>Bacteria</taxon>
        <taxon>Pseudomonadati</taxon>
        <taxon>Planctomycetota</taxon>
        <taxon>Planctomycetia</taxon>
        <taxon>Gemmatales</taxon>
        <taxon>Gemmataceae</taxon>
        <taxon>Limnoglobus</taxon>
    </lineage>
</organism>
<dbReference type="AlphaFoldDB" id="A0A5C1A589"/>
<dbReference type="Gene3D" id="1.10.760.10">
    <property type="entry name" value="Cytochrome c-like domain"/>
    <property type="match status" value="2"/>
</dbReference>
<evidence type="ECO:0000259" key="7">
    <source>
        <dbReference type="PROSITE" id="PS51007"/>
    </source>
</evidence>
<evidence type="ECO:0000256" key="3">
    <source>
        <dbReference type="ARBA" id="ARBA00023004"/>
    </source>
</evidence>
<reference evidence="9" key="1">
    <citation type="submission" date="2019-08" db="EMBL/GenBank/DDBJ databases">
        <title>Limnoglobus roseus gen. nov., sp. nov., a novel freshwater planctomycete with a giant genome from the family Gemmataceae.</title>
        <authorList>
            <person name="Kulichevskaya I.S."/>
            <person name="Naumoff D.G."/>
            <person name="Miroshnikov K."/>
            <person name="Ivanova A."/>
            <person name="Philippov D.A."/>
            <person name="Hakobyan A."/>
            <person name="Rijpstra I.C."/>
            <person name="Sinninghe Damste J.S."/>
            <person name="Liesack W."/>
            <person name="Dedysh S.N."/>
        </authorList>
    </citation>
    <scope>NUCLEOTIDE SEQUENCE [LARGE SCALE GENOMIC DNA]</scope>
    <source>
        <strain evidence="9">PX52</strain>
    </source>
</reference>
<sequence>MRLIAILLFATASPAVWAGSSNSLLDVSADGKRLLVANTDSGTVTVVNLTDRSVQCELPAGDHPEGTAWAGTVGLITVYGDDRVLFLDADAKAITHILPVDDEPYGIVTTKDGKTAFVSHDYPGSISVIDVSARKVARTFKVGEGCRGLALSNDEKTLYVSEFFTAKLLAVDVATGKVTDRWAGYESDNLARHVVLHPTRPKAYLSHLRSNVTFFSARSSIFPEMSICDLWEKPAAEKRRRTIALDTFNGVRVMANPWESAFSLDGKKFYTIYAGTNDANVCGVIDDDYHEIKPLSIVPLGKNPRAIRVNPTNGEVYVYNALDYEVTVHDGNLRKQAGVKVCTPAHTAEWRRGKELFVTAKPPMGRTGWVSCSSCHPDGLTDARVWQNPEGHRRTPHLFGLAHTHPLHWSADRDEVQDFEYTVRGKLMQGRGLTNLKMKPRESFTEFAELDQHTADATPDLDALALYTNAFPFRLSPHAAGPGKLTPEAERGKALFFSKETNCASCHTGPYLTDSSLKKPFIRHDVGTGDHAAEKIGPMYDTPTLLGVYRQGPYLHDGRAVTLKDVLTTCNPSDKHGRTSQLKPTEVDDVVSFLKSLPYELPPDETPNSVKHRYTPMFPRPTVSDRR</sequence>